<dbReference type="SUPFAM" id="SSF52266">
    <property type="entry name" value="SGNH hydrolase"/>
    <property type="match status" value="1"/>
</dbReference>
<dbReference type="AlphaFoldDB" id="A0A1T4L2Y7"/>
<name>A0A1T4L2Y7_9FIRM</name>
<dbReference type="InterPro" id="IPR013830">
    <property type="entry name" value="SGNH_hydro"/>
</dbReference>
<dbReference type="EMBL" id="FUXA01000005">
    <property type="protein sequence ID" value="SJZ49085.1"/>
    <property type="molecule type" value="Genomic_DNA"/>
</dbReference>
<keyword evidence="1" id="KW-0472">Membrane</keyword>
<evidence type="ECO:0000259" key="2">
    <source>
        <dbReference type="Pfam" id="PF13472"/>
    </source>
</evidence>
<dbReference type="Proteomes" id="UP000189857">
    <property type="component" value="Unassembled WGS sequence"/>
</dbReference>
<keyword evidence="1" id="KW-1133">Transmembrane helix</keyword>
<sequence length="307" mass="35172">MQKSGKGKRKRKNKIDKLTVVLIVAMISVSVLTCLFIKMLLELNGKSADEEEKSTTEEAYSEDTGEPGSVTDFGWSEDIGKADRDEEREYVEKNLYDSWYNTDIYRALCEDVPDSYFEKVCFLGDSRTMGLLEYSVIPEWHGFYKVGSTAAAACIERAYTIDGENMMNILDIISNVDYDIYYVGYGTNELGYGDPDKFIEELKVVIDTIKEYHPTATVYIENVLPMGERFSDNNPNFSNERAVLYNKKIKEMCKESKDLIYLDIASLMTDENGTAKEEYISDGLHYTPEGYRVIMNYIKSAVVERRR</sequence>
<evidence type="ECO:0000256" key="1">
    <source>
        <dbReference type="SAM" id="Phobius"/>
    </source>
</evidence>
<gene>
    <name evidence="3" type="ORF">SAMN02745110_00639</name>
</gene>
<dbReference type="RefSeq" id="WP_090168549.1">
    <property type="nucleotide sequence ID" value="NZ_FMTO01000005.1"/>
</dbReference>
<keyword evidence="4" id="KW-1185">Reference proteome</keyword>
<feature type="domain" description="SGNH hydrolase-type esterase" evidence="2">
    <location>
        <begin position="122"/>
        <end position="293"/>
    </location>
</feature>
<dbReference type="InterPro" id="IPR036514">
    <property type="entry name" value="SGNH_hydro_sf"/>
</dbReference>
<accession>A0A1T4L2Y7</accession>
<reference evidence="3 4" key="1">
    <citation type="submission" date="2017-02" db="EMBL/GenBank/DDBJ databases">
        <authorList>
            <person name="Peterson S.W."/>
        </authorList>
    </citation>
    <scope>NUCLEOTIDE SEQUENCE [LARGE SCALE GENOMIC DNA]</scope>
    <source>
        <strain evidence="3 4">ATCC 17233</strain>
    </source>
</reference>
<evidence type="ECO:0000313" key="3">
    <source>
        <dbReference type="EMBL" id="SJZ49085.1"/>
    </source>
</evidence>
<evidence type="ECO:0000313" key="4">
    <source>
        <dbReference type="Proteomes" id="UP000189857"/>
    </source>
</evidence>
<dbReference type="OrthoDB" id="1650541at2"/>
<protein>
    <submittedName>
        <fullName evidence="3">Lysophospholipase L1</fullName>
    </submittedName>
</protein>
<dbReference type="Pfam" id="PF13472">
    <property type="entry name" value="Lipase_GDSL_2"/>
    <property type="match status" value="1"/>
</dbReference>
<keyword evidence="1" id="KW-0812">Transmembrane</keyword>
<proteinExistence type="predicted"/>
<organism evidence="3 4">
    <name type="scientific">Eubacterium ruminantium</name>
    <dbReference type="NCBI Taxonomy" id="42322"/>
    <lineage>
        <taxon>Bacteria</taxon>
        <taxon>Bacillati</taxon>
        <taxon>Bacillota</taxon>
        <taxon>Clostridia</taxon>
        <taxon>Eubacteriales</taxon>
        <taxon>Eubacteriaceae</taxon>
        <taxon>Eubacterium</taxon>
    </lineage>
</organism>
<feature type="transmembrane region" description="Helical" evidence="1">
    <location>
        <begin position="20"/>
        <end position="41"/>
    </location>
</feature>
<dbReference type="Gene3D" id="3.40.50.1110">
    <property type="entry name" value="SGNH hydrolase"/>
    <property type="match status" value="1"/>
</dbReference>